<keyword evidence="7" id="KW-1185">Reference proteome</keyword>
<keyword evidence="3" id="KW-0862">Zinc</keyword>
<dbReference type="OrthoDB" id="3149405at2759"/>
<evidence type="ECO:0000256" key="4">
    <source>
        <dbReference type="PROSITE-ProRule" id="PRU00134"/>
    </source>
</evidence>
<protein>
    <recommendedName>
        <fullName evidence="5">MYND-type domain-containing protein</fullName>
    </recommendedName>
</protein>
<evidence type="ECO:0000256" key="2">
    <source>
        <dbReference type="ARBA" id="ARBA00022771"/>
    </source>
</evidence>
<dbReference type="PROSITE" id="PS50865">
    <property type="entry name" value="ZF_MYND_2"/>
    <property type="match status" value="1"/>
</dbReference>
<evidence type="ECO:0000256" key="3">
    <source>
        <dbReference type="ARBA" id="ARBA00022833"/>
    </source>
</evidence>
<comment type="caution">
    <text evidence="6">The sequence shown here is derived from an EMBL/GenBank/DDBJ whole genome shotgun (WGS) entry which is preliminary data.</text>
</comment>
<accession>A0A550CP66</accession>
<evidence type="ECO:0000256" key="1">
    <source>
        <dbReference type="ARBA" id="ARBA00022723"/>
    </source>
</evidence>
<name>A0A550CP66_9AGAR</name>
<proteinExistence type="predicted"/>
<dbReference type="Gene3D" id="6.10.140.2220">
    <property type="match status" value="1"/>
</dbReference>
<dbReference type="Proteomes" id="UP000320762">
    <property type="component" value="Unassembled WGS sequence"/>
</dbReference>
<dbReference type="Pfam" id="PF01753">
    <property type="entry name" value="zf-MYND"/>
    <property type="match status" value="1"/>
</dbReference>
<dbReference type="InterPro" id="IPR002893">
    <property type="entry name" value="Znf_MYND"/>
</dbReference>
<feature type="domain" description="MYND-type" evidence="5">
    <location>
        <begin position="199"/>
        <end position="254"/>
    </location>
</feature>
<sequence length="538" mass="61378">MRAINKADNEFAYGLTFRAKDILDLQNDLALKATQRLHCDGLEQKWRSLTSVQRREFCLEGLFMASTVYGRDMDKRRCWCPDLTLDSLSSEPDTFLSLLSRHVPDNLECKIAEPIVIENVALNHFLQHAPKVLLIGYQYDRAFYMSMALWRILLAVYGETEDGVVIRNPMGDRSRDIPSDLKKSFAASRAIDNQAKHYCRTCHKTADIILVDGGAALKRCTKCAAVGRRVEYCSRECQIKDWKKGEPIPHKEICGKNSQEGPSRVDLEQYRATEARFRDDLIPAPSPHFQRSPALLKQMERLQQAPYYDYILDNNTAFVLNDDSERQRFIIARRRALANGDVASVSEMCAVMKPYLRLYNVSLLKMAQQLCNEFGLARLDHTVTTIRPPSKEELEQAARAIAIAGERGTKTQPMPWVPKPAPGFQPTTALARQIDFLNKPPYFDYVTQERETMIALRRRVIERGHKPSAAMLFNLIPMVLGPAHGNGVVQDPERQIMDEYALGPEDLLYLEAPEPTLEEMMRARMDIAASDSWRKRHS</sequence>
<reference evidence="6 7" key="1">
    <citation type="journal article" date="2019" name="New Phytol.">
        <title>Comparative genomics reveals unique wood-decay strategies and fruiting body development in the Schizophyllaceae.</title>
        <authorList>
            <person name="Almasi E."/>
            <person name="Sahu N."/>
            <person name="Krizsan K."/>
            <person name="Balint B."/>
            <person name="Kovacs G.M."/>
            <person name="Kiss B."/>
            <person name="Cseklye J."/>
            <person name="Drula E."/>
            <person name="Henrissat B."/>
            <person name="Nagy I."/>
            <person name="Chovatia M."/>
            <person name="Adam C."/>
            <person name="LaButti K."/>
            <person name="Lipzen A."/>
            <person name="Riley R."/>
            <person name="Grigoriev I.V."/>
            <person name="Nagy L.G."/>
        </authorList>
    </citation>
    <scope>NUCLEOTIDE SEQUENCE [LARGE SCALE GENOMIC DNA]</scope>
    <source>
        <strain evidence="6 7">NL-1724</strain>
    </source>
</reference>
<keyword evidence="2 4" id="KW-0863">Zinc-finger</keyword>
<dbReference type="EMBL" id="VDMD01000003">
    <property type="protein sequence ID" value="TRM66585.1"/>
    <property type="molecule type" value="Genomic_DNA"/>
</dbReference>
<gene>
    <name evidence="6" type="ORF">BD626DRAFT_565684</name>
</gene>
<evidence type="ECO:0000313" key="6">
    <source>
        <dbReference type="EMBL" id="TRM66585.1"/>
    </source>
</evidence>
<keyword evidence="1" id="KW-0479">Metal-binding</keyword>
<dbReference type="SUPFAM" id="SSF144232">
    <property type="entry name" value="HIT/MYND zinc finger-like"/>
    <property type="match status" value="1"/>
</dbReference>
<organism evidence="6 7">
    <name type="scientific">Schizophyllum amplum</name>
    <dbReference type="NCBI Taxonomy" id="97359"/>
    <lineage>
        <taxon>Eukaryota</taxon>
        <taxon>Fungi</taxon>
        <taxon>Dikarya</taxon>
        <taxon>Basidiomycota</taxon>
        <taxon>Agaricomycotina</taxon>
        <taxon>Agaricomycetes</taxon>
        <taxon>Agaricomycetidae</taxon>
        <taxon>Agaricales</taxon>
        <taxon>Schizophyllaceae</taxon>
        <taxon>Schizophyllum</taxon>
    </lineage>
</organism>
<dbReference type="AlphaFoldDB" id="A0A550CP66"/>
<evidence type="ECO:0000313" key="7">
    <source>
        <dbReference type="Proteomes" id="UP000320762"/>
    </source>
</evidence>
<dbReference type="GO" id="GO:0008270">
    <property type="term" value="F:zinc ion binding"/>
    <property type="evidence" value="ECO:0007669"/>
    <property type="project" value="UniProtKB-KW"/>
</dbReference>
<evidence type="ECO:0000259" key="5">
    <source>
        <dbReference type="PROSITE" id="PS50865"/>
    </source>
</evidence>